<dbReference type="EMBL" id="HBUF01369278">
    <property type="protein sequence ID" value="CAG6725291.1"/>
    <property type="molecule type" value="Transcribed_RNA"/>
</dbReference>
<sequence length="113" mass="13030">MFKNVDNGLKAGTDFTGCRGGSFFIRKQRVRFWVSYAEASEGNLLSSFHAEGRKHYFYFEIKRETNDSERQNTGNKLFKKKHTSYDEILNHRGKCVSHKMVVGGLTDPYVKIA</sequence>
<reference evidence="1" key="1">
    <citation type="submission" date="2021-05" db="EMBL/GenBank/DDBJ databases">
        <authorList>
            <person name="Alioto T."/>
            <person name="Alioto T."/>
            <person name="Gomez Garrido J."/>
        </authorList>
    </citation>
    <scope>NUCLEOTIDE SEQUENCE</scope>
</reference>
<accession>A0A8D9DMK9</accession>
<evidence type="ECO:0000313" key="1">
    <source>
        <dbReference type="EMBL" id="CAG6725291.1"/>
    </source>
</evidence>
<proteinExistence type="predicted"/>
<protein>
    <submittedName>
        <fullName evidence="1">Uncharacterized protein</fullName>
    </submittedName>
</protein>
<organism evidence="1">
    <name type="scientific">Cacopsylla melanoneura</name>
    <dbReference type="NCBI Taxonomy" id="428564"/>
    <lineage>
        <taxon>Eukaryota</taxon>
        <taxon>Metazoa</taxon>
        <taxon>Ecdysozoa</taxon>
        <taxon>Arthropoda</taxon>
        <taxon>Hexapoda</taxon>
        <taxon>Insecta</taxon>
        <taxon>Pterygota</taxon>
        <taxon>Neoptera</taxon>
        <taxon>Paraneoptera</taxon>
        <taxon>Hemiptera</taxon>
        <taxon>Sternorrhyncha</taxon>
        <taxon>Psylloidea</taxon>
        <taxon>Psyllidae</taxon>
        <taxon>Psyllinae</taxon>
        <taxon>Cacopsylla</taxon>
    </lineage>
</organism>
<dbReference type="AlphaFoldDB" id="A0A8D9DMK9"/>
<name>A0A8D9DMK9_9HEMI</name>